<reference evidence="2 3" key="1">
    <citation type="journal article" date="2015" name="Genome Biol. Evol.">
        <title>The Dynamics of Genetic Interactions between Vibrio metoecus and Vibrio cholerae, Two Close Relatives Co-Occurring in the Environment.</title>
        <authorList>
            <person name="Orata F.D."/>
            <person name="Kirchberger P.C."/>
            <person name="Meheust R."/>
            <person name="Barlow E.J."/>
            <person name="Tarr C.L."/>
            <person name="Boucher Y."/>
        </authorList>
    </citation>
    <scope>NUCLEOTIDE SEQUENCE [LARGE SCALE GENOMIC DNA]</scope>
    <source>
        <strain evidence="2 3">YB5B04</strain>
    </source>
</reference>
<dbReference type="RefSeq" id="WP_055064170.1">
    <property type="nucleotide sequence ID" value="NZ_CP035689.1"/>
</dbReference>
<dbReference type="Pfam" id="PF01323">
    <property type="entry name" value="DSBA"/>
    <property type="match status" value="1"/>
</dbReference>
<evidence type="ECO:0000259" key="1">
    <source>
        <dbReference type="Pfam" id="PF01323"/>
    </source>
</evidence>
<proteinExistence type="predicted"/>
<evidence type="ECO:0000313" key="2">
    <source>
        <dbReference type="EMBL" id="KQB03755.1"/>
    </source>
</evidence>
<dbReference type="GO" id="GO:0016491">
    <property type="term" value="F:oxidoreductase activity"/>
    <property type="evidence" value="ECO:0007669"/>
    <property type="project" value="InterPro"/>
</dbReference>
<dbReference type="OrthoDB" id="9799122at2"/>
<gene>
    <name evidence="2" type="ORF">XV92_03335</name>
</gene>
<name>A0A0N8VBE3_VIBMT</name>
<accession>A0A0N8VBE3</accession>
<dbReference type="InterPro" id="IPR036249">
    <property type="entry name" value="Thioredoxin-like_sf"/>
</dbReference>
<dbReference type="SUPFAM" id="SSF52833">
    <property type="entry name" value="Thioredoxin-like"/>
    <property type="match status" value="1"/>
</dbReference>
<dbReference type="Proteomes" id="UP000050491">
    <property type="component" value="Unassembled WGS sequence"/>
</dbReference>
<dbReference type="AlphaFoldDB" id="A0A0N8VBE3"/>
<dbReference type="InterPro" id="IPR001853">
    <property type="entry name" value="DSBA-like_thioredoxin_dom"/>
</dbReference>
<dbReference type="Gene3D" id="3.40.30.10">
    <property type="entry name" value="Glutaredoxin"/>
    <property type="match status" value="1"/>
</dbReference>
<sequence>MHKLTIDLVSDVVCPWCVIGYFRLNQALSRLPHIEATLRWHPYELNPRLAAGGENLREHLAKKYGTSVEASQQARNTLTELGKEVGFEFHFFDQMRIYNTRKAHQLLLWANQQDKQLPLKLALWRAYFQQGKAIDEDEVLLEVAETVGLERTACQQILNDESWAKAVANTEQQWLQASIHAVPTLIIEQKYLISGAQTSDILFDVLQRLTAKTEHGHKHI</sequence>
<comment type="caution">
    <text evidence="2">The sequence shown here is derived from an EMBL/GenBank/DDBJ whole genome shotgun (WGS) entry which is preliminary data.</text>
</comment>
<dbReference type="PANTHER" id="PTHR13887">
    <property type="entry name" value="GLUTATHIONE S-TRANSFERASE KAPPA"/>
    <property type="match status" value="1"/>
</dbReference>
<organism evidence="2 3">
    <name type="scientific">Vibrio metoecus</name>
    <dbReference type="NCBI Taxonomy" id="1481663"/>
    <lineage>
        <taxon>Bacteria</taxon>
        <taxon>Pseudomonadati</taxon>
        <taxon>Pseudomonadota</taxon>
        <taxon>Gammaproteobacteria</taxon>
        <taxon>Vibrionales</taxon>
        <taxon>Vibrionaceae</taxon>
        <taxon>Vibrio</taxon>
    </lineage>
</organism>
<dbReference type="PANTHER" id="PTHR13887:SF41">
    <property type="entry name" value="THIOREDOXIN SUPERFAMILY PROTEIN"/>
    <property type="match status" value="1"/>
</dbReference>
<dbReference type="PATRIC" id="fig|1481663.12.peg.3175"/>
<dbReference type="EMBL" id="LBGP01000005">
    <property type="protein sequence ID" value="KQB03755.1"/>
    <property type="molecule type" value="Genomic_DNA"/>
</dbReference>
<dbReference type="CDD" id="cd03024">
    <property type="entry name" value="DsbA_FrnE"/>
    <property type="match status" value="1"/>
</dbReference>
<protein>
    <submittedName>
        <fullName evidence="2">DSBA oxidoreductase</fullName>
    </submittedName>
</protein>
<evidence type="ECO:0000313" key="3">
    <source>
        <dbReference type="Proteomes" id="UP000050491"/>
    </source>
</evidence>
<feature type="domain" description="DSBA-like thioredoxin" evidence="1">
    <location>
        <begin position="5"/>
        <end position="205"/>
    </location>
</feature>